<feature type="region of interest" description="Disordered" evidence="1">
    <location>
        <begin position="33"/>
        <end position="60"/>
    </location>
</feature>
<protein>
    <submittedName>
        <fullName evidence="2">Uncharacterized protein</fullName>
    </submittedName>
</protein>
<dbReference type="Proteomes" id="UP001221757">
    <property type="component" value="Unassembled WGS sequence"/>
</dbReference>
<reference evidence="2" key="1">
    <citation type="submission" date="2023-03" db="EMBL/GenBank/DDBJ databases">
        <title>Massive genome expansion in bonnet fungi (Mycena s.s.) driven by repeated elements and novel gene families across ecological guilds.</title>
        <authorList>
            <consortium name="Lawrence Berkeley National Laboratory"/>
            <person name="Harder C.B."/>
            <person name="Miyauchi S."/>
            <person name="Viragh M."/>
            <person name="Kuo A."/>
            <person name="Thoen E."/>
            <person name="Andreopoulos B."/>
            <person name="Lu D."/>
            <person name="Skrede I."/>
            <person name="Drula E."/>
            <person name="Henrissat B."/>
            <person name="Morin E."/>
            <person name="Kohler A."/>
            <person name="Barry K."/>
            <person name="LaButti K."/>
            <person name="Morin E."/>
            <person name="Salamov A."/>
            <person name="Lipzen A."/>
            <person name="Mereny Z."/>
            <person name="Hegedus B."/>
            <person name="Baldrian P."/>
            <person name="Stursova M."/>
            <person name="Weitz H."/>
            <person name="Taylor A."/>
            <person name="Grigoriev I.V."/>
            <person name="Nagy L.G."/>
            <person name="Martin F."/>
            <person name="Kauserud H."/>
        </authorList>
    </citation>
    <scope>NUCLEOTIDE SEQUENCE</scope>
    <source>
        <strain evidence="2">CBHHK067</strain>
    </source>
</reference>
<evidence type="ECO:0000256" key="1">
    <source>
        <dbReference type="SAM" id="MobiDB-lite"/>
    </source>
</evidence>
<accession>A0AAD7GGA0</accession>
<keyword evidence="3" id="KW-1185">Reference proteome</keyword>
<evidence type="ECO:0000313" key="3">
    <source>
        <dbReference type="Proteomes" id="UP001221757"/>
    </source>
</evidence>
<dbReference type="AlphaFoldDB" id="A0AAD7GGA0"/>
<name>A0AAD7GGA0_MYCRO</name>
<proteinExistence type="predicted"/>
<gene>
    <name evidence="2" type="ORF">B0H17DRAFT_1071476</name>
</gene>
<sequence length="60" mass="6195">MEPLRVVPGYPRWTPGTSKCSGCMHVSGQCTPARAPQTSTMSPIAHMSGPGAPARVLGTS</sequence>
<organism evidence="2 3">
    <name type="scientific">Mycena rosella</name>
    <name type="common">Pink bonnet</name>
    <name type="synonym">Agaricus rosellus</name>
    <dbReference type="NCBI Taxonomy" id="1033263"/>
    <lineage>
        <taxon>Eukaryota</taxon>
        <taxon>Fungi</taxon>
        <taxon>Dikarya</taxon>
        <taxon>Basidiomycota</taxon>
        <taxon>Agaricomycotina</taxon>
        <taxon>Agaricomycetes</taxon>
        <taxon>Agaricomycetidae</taxon>
        <taxon>Agaricales</taxon>
        <taxon>Marasmiineae</taxon>
        <taxon>Mycenaceae</taxon>
        <taxon>Mycena</taxon>
    </lineage>
</organism>
<dbReference type="EMBL" id="JARKIE010000094">
    <property type="protein sequence ID" value="KAJ7686671.1"/>
    <property type="molecule type" value="Genomic_DNA"/>
</dbReference>
<evidence type="ECO:0000313" key="2">
    <source>
        <dbReference type="EMBL" id="KAJ7686671.1"/>
    </source>
</evidence>
<comment type="caution">
    <text evidence="2">The sequence shown here is derived from an EMBL/GenBank/DDBJ whole genome shotgun (WGS) entry which is preliminary data.</text>
</comment>